<dbReference type="PANTHER" id="PTHR38459:SF6">
    <property type="entry name" value="ARABINOGALACTAN BIOSYNTHESIS RECRUITING PROTEIN RV3789"/>
    <property type="match status" value="1"/>
</dbReference>
<dbReference type="STRING" id="1121362.A605_01310"/>
<evidence type="ECO:0000256" key="5">
    <source>
        <dbReference type="ARBA" id="ARBA00023136"/>
    </source>
</evidence>
<evidence type="ECO:0000256" key="3">
    <source>
        <dbReference type="ARBA" id="ARBA00022692"/>
    </source>
</evidence>
<dbReference type="KEGG" id="chn:A605_01310"/>
<dbReference type="PATRIC" id="fig|1121362.3.peg.254"/>
<dbReference type="RefSeq" id="WP_015399700.1">
    <property type="nucleotide sequence ID" value="NC_020302.1"/>
</dbReference>
<dbReference type="EMBL" id="CP003697">
    <property type="protein sequence ID" value="AGF71276.1"/>
    <property type="molecule type" value="Genomic_DNA"/>
</dbReference>
<evidence type="ECO:0000256" key="1">
    <source>
        <dbReference type="ARBA" id="ARBA00004141"/>
    </source>
</evidence>
<feature type="domain" description="GtrA/DPMS transmembrane" evidence="7">
    <location>
        <begin position="16"/>
        <end position="135"/>
    </location>
</feature>
<keyword evidence="3 6" id="KW-0812">Transmembrane</keyword>
<dbReference type="InterPro" id="IPR007267">
    <property type="entry name" value="GtrA_DPMS_TM"/>
</dbReference>
<dbReference type="InterPro" id="IPR051401">
    <property type="entry name" value="GtrA_CellWall_Glycosyl"/>
</dbReference>
<sequence>MLVKLRESTLFGQLAKFGITGVFTALIDWSLTMVLQAFGVNRQLAKAGGWAAGTTVAYLVNAKWTFQVAVTRSSAIAVALLYLSTFAVQNLLYWVLDSPLQSLGLSGMLKDTVAFVIAQGVATITNFVFQRVVIFRD</sequence>
<keyword evidence="9" id="KW-1185">Reference proteome</keyword>
<evidence type="ECO:0000313" key="8">
    <source>
        <dbReference type="EMBL" id="AGF71276.1"/>
    </source>
</evidence>
<dbReference type="Proteomes" id="UP000011723">
    <property type="component" value="Chromosome"/>
</dbReference>
<dbReference type="PANTHER" id="PTHR38459">
    <property type="entry name" value="PROPHAGE BACTOPRENOL-LINKED GLUCOSE TRANSLOCASE HOMOLOG"/>
    <property type="match status" value="1"/>
</dbReference>
<dbReference type="GO" id="GO:0000271">
    <property type="term" value="P:polysaccharide biosynthetic process"/>
    <property type="evidence" value="ECO:0007669"/>
    <property type="project" value="InterPro"/>
</dbReference>
<evidence type="ECO:0000256" key="4">
    <source>
        <dbReference type="ARBA" id="ARBA00022989"/>
    </source>
</evidence>
<organism evidence="8 9">
    <name type="scientific">Corynebacterium halotolerans YIM 70093 = DSM 44683</name>
    <dbReference type="NCBI Taxonomy" id="1121362"/>
    <lineage>
        <taxon>Bacteria</taxon>
        <taxon>Bacillati</taxon>
        <taxon>Actinomycetota</taxon>
        <taxon>Actinomycetes</taxon>
        <taxon>Mycobacteriales</taxon>
        <taxon>Corynebacteriaceae</taxon>
        <taxon>Corynebacterium</taxon>
    </lineage>
</organism>
<dbReference type="eggNOG" id="COG2246">
    <property type="taxonomic scope" value="Bacteria"/>
</dbReference>
<feature type="transmembrane region" description="Helical" evidence="6">
    <location>
        <begin position="74"/>
        <end position="93"/>
    </location>
</feature>
<reference evidence="8 9" key="1">
    <citation type="journal article" date="2012" name="Stand. Genomic Sci.">
        <title>Genome sequence of the halotolerant bacterium Corynebacterium halotolerans type strain YIM 70093(T) (= DSM 44683(T)).</title>
        <authorList>
            <person name="Ruckert C."/>
            <person name="Albersmeier A."/>
            <person name="Al-Dilaimi A."/>
            <person name="Niehaus K."/>
            <person name="Szczepanowski R."/>
            <person name="Kalinowski J."/>
        </authorList>
    </citation>
    <scope>NUCLEOTIDE SEQUENCE [LARGE SCALE GENOMIC DNA]</scope>
    <source>
        <strain evidence="8">YIM 70093</strain>
    </source>
</reference>
<protein>
    <recommendedName>
        <fullName evidence="7">GtrA/DPMS transmembrane domain-containing protein</fullName>
    </recommendedName>
</protein>
<feature type="transmembrane region" description="Helical" evidence="6">
    <location>
        <begin position="14"/>
        <end position="38"/>
    </location>
</feature>
<evidence type="ECO:0000259" key="7">
    <source>
        <dbReference type="Pfam" id="PF04138"/>
    </source>
</evidence>
<feature type="transmembrane region" description="Helical" evidence="6">
    <location>
        <begin position="113"/>
        <end position="134"/>
    </location>
</feature>
<proteinExistence type="inferred from homology"/>
<evidence type="ECO:0000313" key="9">
    <source>
        <dbReference type="Proteomes" id="UP000011723"/>
    </source>
</evidence>
<keyword evidence="5 6" id="KW-0472">Membrane</keyword>
<gene>
    <name evidence="8" type="ORF">A605_01310</name>
</gene>
<evidence type="ECO:0000256" key="6">
    <source>
        <dbReference type="SAM" id="Phobius"/>
    </source>
</evidence>
<keyword evidence="4 6" id="KW-1133">Transmembrane helix</keyword>
<dbReference type="AlphaFoldDB" id="M1P3L1"/>
<comment type="similarity">
    <text evidence="2">Belongs to the GtrA family.</text>
</comment>
<dbReference type="GO" id="GO:0005886">
    <property type="term" value="C:plasma membrane"/>
    <property type="evidence" value="ECO:0007669"/>
    <property type="project" value="TreeGrafter"/>
</dbReference>
<name>M1P3L1_9CORY</name>
<comment type="subcellular location">
    <subcellularLocation>
        <location evidence="1">Membrane</location>
        <topology evidence="1">Multi-pass membrane protein</topology>
    </subcellularLocation>
</comment>
<dbReference type="HOGENOM" id="CLU_083873_3_1_11"/>
<evidence type="ECO:0000256" key="2">
    <source>
        <dbReference type="ARBA" id="ARBA00009399"/>
    </source>
</evidence>
<accession>M1P3L1</accession>
<dbReference type="Pfam" id="PF04138">
    <property type="entry name" value="GtrA_DPMS_TM"/>
    <property type="match status" value="1"/>
</dbReference>